<keyword evidence="3" id="KW-1185">Reference proteome</keyword>
<evidence type="ECO:0000313" key="2">
    <source>
        <dbReference type="EMBL" id="KAJ5082908.1"/>
    </source>
</evidence>
<evidence type="ECO:0000313" key="3">
    <source>
        <dbReference type="Proteomes" id="UP001149074"/>
    </source>
</evidence>
<dbReference type="EMBL" id="JAPQKI010000011">
    <property type="protein sequence ID" value="KAJ5082908.1"/>
    <property type="molecule type" value="Genomic_DNA"/>
</dbReference>
<name>A0A9W9EJC3_9EURO</name>
<reference evidence="2" key="1">
    <citation type="submission" date="2022-11" db="EMBL/GenBank/DDBJ databases">
        <authorList>
            <person name="Petersen C."/>
        </authorList>
    </citation>
    <scope>NUCLEOTIDE SEQUENCE</scope>
    <source>
        <strain evidence="2">IBT 30761</strain>
    </source>
</reference>
<feature type="region of interest" description="Disordered" evidence="1">
    <location>
        <begin position="108"/>
        <end position="129"/>
    </location>
</feature>
<reference evidence="2" key="2">
    <citation type="journal article" date="2023" name="IMA Fungus">
        <title>Comparative genomic study of the Penicillium genus elucidates a diverse pangenome and 15 lateral gene transfer events.</title>
        <authorList>
            <person name="Petersen C."/>
            <person name="Sorensen T."/>
            <person name="Nielsen M.R."/>
            <person name="Sondergaard T.E."/>
            <person name="Sorensen J.L."/>
            <person name="Fitzpatrick D.A."/>
            <person name="Frisvad J.C."/>
            <person name="Nielsen K.L."/>
        </authorList>
    </citation>
    <scope>NUCLEOTIDE SEQUENCE</scope>
    <source>
        <strain evidence="2">IBT 30761</strain>
    </source>
</reference>
<proteinExistence type="predicted"/>
<feature type="compositionally biased region" description="Basic residues" evidence="1">
    <location>
        <begin position="108"/>
        <end position="120"/>
    </location>
</feature>
<gene>
    <name evidence="2" type="ORF">N7532_011951</name>
</gene>
<accession>A0A9W9EJC3</accession>
<evidence type="ECO:0000256" key="1">
    <source>
        <dbReference type="SAM" id="MobiDB-lite"/>
    </source>
</evidence>
<dbReference type="RefSeq" id="XP_056469430.1">
    <property type="nucleotide sequence ID" value="XM_056624442.1"/>
</dbReference>
<comment type="caution">
    <text evidence="2">The sequence shown here is derived from an EMBL/GenBank/DDBJ whole genome shotgun (WGS) entry which is preliminary data.</text>
</comment>
<dbReference type="Proteomes" id="UP001149074">
    <property type="component" value="Unassembled WGS sequence"/>
</dbReference>
<protein>
    <submittedName>
        <fullName evidence="2">Uncharacterized protein</fullName>
    </submittedName>
</protein>
<dbReference type="GeneID" id="81363421"/>
<sequence length="129" mass="14681">MNLYRVAQRKQGNYTVKRESSLGHIQRQGALFPFSWSRPSQSISDLARLHITVGEPFELPVLMSDQSSRHFSINTARHTLIRLVAESLSYESDIAQYQKELGRFGQKKKPIVSKKTRPGSKAHTVEAEI</sequence>
<dbReference type="AlphaFoldDB" id="A0A9W9EJC3"/>
<organism evidence="2 3">
    <name type="scientific">Penicillium argentinense</name>
    <dbReference type="NCBI Taxonomy" id="1131581"/>
    <lineage>
        <taxon>Eukaryota</taxon>
        <taxon>Fungi</taxon>
        <taxon>Dikarya</taxon>
        <taxon>Ascomycota</taxon>
        <taxon>Pezizomycotina</taxon>
        <taxon>Eurotiomycetes</taxon>
        <taxon>Eurotiomycetidae</taxon>
        <taxon>Eurotiales</taxon>
        <taxon>Aspergillaceae</taxon>
        <taxon>Penicillium</taxon>
    </lineage>
</organism>